<dbReference type="Proteomes" id="UP000289200">
    <property type="component" value="Unassembled WGS sequence"/>
</dbReference>
<feature type="region of interest" description="Disordered" evidence="1">
    <location>
        <begin position="232"/>
        <end position="263"/>
    </location>
</feature>
<proteinExistence type="predicted"/>
<evidence type="ECO:0000256" key="1">
    <source>
        <dbReference type="SAM" id="MobiDB-lite"/>
    </source>
</evidence>
<dbReference type="EMBL" id="UWOC01000183">
    <property type="protein sequence ID" value="VCU10947.1"/>
    <property type="molecule type" value="Genomic_DNA"/>
</dbReference>
<comment type="caution">
    <text evidence="2">The sequence shown here is derived from an EMBL/GenBank/DDBJ whole genome shotgun (WGS) entry which is preliminary data.</text>
</comment>
<gene>
    <name evidence="2" type="ORF">RHODGE_RHODGE_04151</name>
</gene>
<evidence type="ECO:0000313" key="2">
    <source>
        <dbReference type="EMBL" id="VCU10947.1"/>
    </source>
</evidence>
<organism evidence="2 3">
    <name type="scientific">Rhodoplanes serenus</name>
    <dbReference type="NCBI Taxonomy" id="200615"/>
    <lineage>
        <taxon>Bacteria</taxon>
        <taxon>Pseudomonadati</taxon>
        <taxon>Pseudomonadota</taxon>
        <taxon>Alphaproteobacteria</taxon>
        <taxon>Hyphomicrobiales</taxon>
        <taxon>Nitrobacteraceae</taxon>
        <taxon>Rhodoplanes</taxon>
    </lineage>
</organism>
<accession>A0A447D065</accession>
<dbReference type="AlphaFoldDB" id="A0A447D065"/>
<protein>
    <submittedName>
        <fullName evidence="2">Uncharacterized protein</fullName>
    </submittedName>
</protein>
<dbReference type="RefSeq" id="WP_244601717.1">
    <property type="nucleotide sequence ID" value="NZ_UWOC01000183.1"/>
</dbReference>
<reference evidence="3" key="1">
    <citation type="submission" date="2018-10" db="EMBL/GenBank/DDBJ databases">
        <authorList>
            <person name="Peiro R."/>
            <person name="Begona"/>
            <person name="Cbmso G."/>
            <person name="Lopez M."/>
            <person name="Gonzalez S."/>
            <person name="Sacristan E."/>
            <person name="Castillo E."/>
        </authorList>
    </citation>
    <scope>NUCLEOTIDE SEQUENCE [LARGE SCALE GENOMIC DNA]</scope>
</reference>
<name>A0A447D065_9BRAD</name>
<evidence type="ECO:0000313" key="3">
    <source>
        <dbReference type="Proteomes" id="UP000289200"/>
    </source>
</evidence>
<sequence>MTTGSSWRAERNERSRARLTKALPAVFPVPVLDRALSRPLIPPLPRLAVDGYWRAHPLRADRLARALAAVSGAPEGWTWRLAEAVRTRGEPRSGLPASFRVPPAPWREAAFARGGGWCCVCGQPVYRFGWHVDLWARGPNRNAEWHAACVAAWQFWTAPTAHVALLRRLQQRRCAARGKRLWRTAEIDHRVPLFEVWRDRRDTPWPDLLAYWGLPNLQVINRDVHVEKCAEEARGRSRARRGADGPATGEPRIATSGRGPPSA</sequence>
<keyword evidence="3" id="KW-1185">Reference proteome</keyword>